<name>A0AAW5ML05_9ESCH</name>
<evidence type="ECO:0000259" key="1">
    <source>
        <dbReference type="Pfam" id="PF24624"/>
    </source>
</evidence>
<dbReference type="AlphaFoldDB" id="A0AAW5ML05"/>
<feature type="domain" description="Phage integrase N-terminal" evidence="1">
    <location>
        <begin position="63"/>
        <end position="155"/>
    </location>
</feature>
<evidence type="ECO:0000313" key="2">
    <source>
        <dbReference type="EMBL" id="MCR6676415.1"/>
    </source>
</evidence>
<dbReference type="InterPro" id="IPR057084">
    <property type="entry name" value="Int_N"/>
</dbReference>
<dbReference type="EMBL" id="JANPXH010000011">
    <property type="protein sequence ID" value="MCR6676415.1"/>
    <property type="molecule type" value="Genomic_DNA"/>
</dbReference>
<dbReference type="InterPro" id="IPR011010">
    <property type="entry name" value="DNA_brk_join_enz"/>
</dbReference>
<comment type="caution">
    <text evidence="2">The sequence shown here is derived from an EMBL/GenBank/DDBJ whole genome shotgun (WGS) entry which is preliminary data.</text>
</comment>
<evidence type="ECO:0000313" key="3">
    <source>
        <dbReference type="Proteomes" id="UP001206878"/>
    </source>
</evidence>
<reference evidence="2" key="1">
    <citation type="submission" date="2022-07" db="EMBL/GenBank/DDBJ databases">
        <title>Diversity of ethanolamine utilization by human commensal Escherichia coli.</title>
        <authorList>
            <person name="Jubelin G."/>
        </authorList>
    </citation>
    <scope>NUCLEOTIDE SEQUENCE</scope>
    <source>
        <strain evidence="2">S1</strain>
    </source>
</reference>
<accession>A0AAW5ML05</accession>
<dbReference type="Proteomes" id="UP001206878">
    <property type="component" value="Unassembled WGS sequence"/>
</dbReference>
<protein>
    <recommendedName>
        <fullName evidence="1">Phage integrase N-terminal domain-containing protein</fullName>
    </recommendedName>
</protein>
<dbReference type="Pfam" id="PF24624">
    <property type="entry name" value="Int_N"/>
    <property type="match status" value="1"/>
</dbReference>
<dbReference type="GO" id="GO:0003677">
    <property type="term" value="F:DNA binding"/>
    <property type="evidence" value="ECO:0007669"/>
    <property type="project" value="InterPro"/>
</dbReference>
<sequence length="182" mass="21284">MSIKKRPDGKWLVDIRPDGRNGKRVRRLFLLKREAENFIRYTKWPAKKTKPTITIKLAFECYTLHEACEIWWRLVGHTKINAETEKRQLEKTIRQMRNPYIRDVNYEILTVFIASRLHAGNKYISVRRDIYRLSGMFTELVKEGKLDTNPLNKVGVLIKQVSESVVLDWAENAGLKPKGSGK</sequence>
<proteinExistence type="predicted"/>
<organism evidence="2 3">
    <name type="scientific">Escherichia marmotae</name>
    <dbReference type="NCBI Taxonomy" id="1499973"/>
    <lineage>
        <taxon>Bacteria</taxon>
        <taxon>Pseudomonadati</taxon>
        <taxon>Pseudomonadota</taxon>
        <taxon>Gammaproteobacteria</taxon>
        <taxon>Enterobacterales</taxon>
        <taxon>Enterobacteriaceae</taxon>
        <taxon>Escherichia</taxon>
    </lineage>
</organism>
<gene>
    <name evidence="2" type="ORF">NVV43_12425</name>
</gene>
<dbReference type="SUPFAM" id="SSF56349">
    <property type="entry name" value="DNA breaking-rejoining enzymes"/>
    <property type="match status" value="1"/>
</dbReference>